<evidence type="ECO:0000313" key="1">
    <source>
        <dbReference type="EMBL" id="AIB09605.1"/>
    </source>
</evidence>
<sequence length="114" mass="13631">MLIKNIMLGMRMKKLLLINIKDIYIKKNIILFFIKNLLQPTSINYILIKNNNYIFYNKLFINLKTFFTIQIYIISETNNKNPNTSNGSFIINKPYINKTSDNNHIFYKLLINDF</sequence>
<dbReference type="AlphaFoldDB" id="A0A060DAR6"/>
<geneLocation type="nucleomorph" evidence="1"/>
<gene>
    <name evidence="1" type="ORF">M951_chr1124</name>
</gene>
<organism evidence="1 2">
    <name type="scientific">Lotharella oceanica</name>
    <dbReference type="NCBI Taxonomy" id="641309"/>
    <lineage>
        <taxon>Eukaryota</taxon>
        <taxon>Sar</taxon>
        <taxon>Rhizaria</taxon>
        <taxon>Cercozoa</taxon>
        <taxon>Chlorarachniophyceae</taxon>
        <taxon>Lotharella</taxon>
    </lineage>
</organism>
<reference evidence="1 2" key="1">
    <citation type="journal article" date="2014" name="BMC Genomics">
        <title>Nucleomorph and plastid genome sequences of the chlorarachniophyte Lotharella oceanica: convergent reductive evolution and frequent recombination in nucleomorph-bearing algae.</title>
        <authorList>
            <person name="Tanifuji G."/>
            <person name="Onodera N.T."/>
            <person name="Brown M.W."/>
            <person name="Curtis B.A."/>
            <person name="Roger A.J."/>
            <person name="Ka-Shu Wong G."/>
            <person name="Melkonian M."/>
            <person name="Archibald J.M."/>
        </authorList>
    </citation>
    <scope>NUCLEOTIDE SEQUENCE [LARGE SCALE GENOMIC DNA]</scope>
    <source>
        <strain evidence="1 2">CCMP622</strain>
    </source>
</reference>
<dbReference type="Proteomes" id="UP000243670">
    <property type="component" value="Nucleomorph 1"/>
</dbReference>
<accession>A0A060DAR6</accession>
<dbReference type="EMBL" id="CP006627">
    <property type="protein sequence ID" value="AIB09605.1"/>
    <property type="molecule type" value="Genomic_DNA"/>
</dbReference>
<proteinExistence type="predicted"/>
<name>A0A060DAR6_9EUKA</name>
<evidence type="ECO:0000313" key="2">
    <source>
        <dbReference type="Proteomes" id="UP000243670"/>
    </source>
</evidence>
<keyword evidence="1" id="KW-0542">Nucleomorph</keyword>
<protein>
    <submittedName>
        <fullName evidence="1">Uncharacterized protein</fullName>
    </submittedName>
</protein>